<dbReference type="PROSITE" id="PS00108">
    <property type="entry name" value="PROTEIN_KINASE_ST"/>
    <property type="match status" value="1"/>
</dbReference>
<dbReference type="Gene3D" id="1.10.510.10">
    <property type="entry name" value="Transferase(Phosphotransferase) domain 1"/>
    <property type="match status" value="1"/>
</dbReference>
<dbReference type="InParanoid" id="A0A1S3HV20"/>
<feature type="region of interest" description="Disordered" evidence="10">
    <location>
        <begin position="1389"/>
        <end position="1416"/>
    </location>
</feature>
<dbReference type="GO" id="GO:0004674">
    <property type="term" value="F:protein serine/threonine kinase activity"/>
    <property type="evidence" value="ECO:0007669"/>
    <property type="project" value="UniProtKB-KW"/>
</dbReference>
<evidence type="ECO:0000256" key="10">
    <source>
        <dbReference type="SAM" id="MobiDB-lite"/>
    </source>
</evidence>
<feature type="repeat" description="ANK" evidence="8">
    <location>
        <begin position="446"/>
        <end position="478"/>
    </location>
</feature>
<dbReference type="GO" id="GO:0005737">
    <property type="term" value="C:cytoplasm"/>
    <property type="evidence" value="ECO:0007669"/>
    <property type="project" value="UniProtKB-ARBA"/>
</dbReference>
<feature type="domain" description="Roc" evidence="13">
    <location>
        <begin position="706"/>
        <end position="950"/>
    </location>
</feature>
<dbReference type="PROSITE" id="PS51424">
    <property type="entry name" value="ROC"/>
    <property type="match status" value="1"/>
</dbReference>
<dbReference type="Pfam" id="PF00531">
    <property type="entry name" value="Death"/>
    <property type="match status" value="1"/>
</dbReference>
<dbReference type="Gene3D" id="1.25.40.20">
    <property type="entry name" value="Ankyrin repeat-containing domain"/>
    <property type="match status" value="4"/>
</dbReference>
<dbReference type="Gene3D" id="3.30.200.20">
    <property type="entry name" value="Phosphorylase Kinase, domain 1"/>
    <property type="match status" value="1"/>
</dbReference>
<evidence type="ECO:0000256" key="8">
    <source>
        <dbReference type="PROSITE-ProRule" id="PRU00023"/>
    </source>
</evidence>
<dbReference type="Gene3D" id="3.40.50.300">
    <property type="entry name" value="P-loop containing nucleotide triphosphate hydrolases"/>
    <property type="match status" value="1"/>
</dbReference>
<evidence type="ECO:0000259" key="12">
    <source>
        <dbReference type="PROSITE" id="PS50017"/>
    </source>
</evidence>
<keyword evidence="5 9" id="KW-0547">Nucleotide-binding</keyword>
<dbReference type="PROSITE" id="PS00107">
    <property type="entry name" value="PROTEIN_KINASE_ATP"/>
    <property type="match status" value="1"/>
</dbReference>
<comment type="cofactor">
    <cofactor evidence="1">
        <name>Mg(2+)</name>
        <dbReference type="ChEBI" id="CHEBI:18420"/>
    </cofactor>
</comment>
<dbReference type="InterPro" id="IPR000488">
    <property type="entry name" value="Death_dom"/>
</dbReference>
<feature type="repeat" description="ANK" evidence="8">
    <location>
        <begin position="545"/>
        <end position="577"/>
    </location>
</feature>
<dbReference type="GO" id="GO:0005634">
    <property type="term" value="C:nucleus"/>
    <property type="evidence" value="ECO:0007669"/>
    <property type="project" value="TreeGrafter"/>
</dbReference>
<dbReference type="PROSITE" id="PS50088">
    <property type="entry name" value="ANK_REPEAT"/>
    <property type="match status" value="8"/>
</dbReference>
<feature type="repeat" description="ANK" evidence="8">
    <location>
        <begin position="413"/>
        <end position="445"/>
    </location>
</feature>
<evidence type="ECO:0000313" key="14">
    <source>
        <dbReference type="Proteomes" id="UP000085678"/>
    </source>
</evidence>
<dbReference type="Pfam" id="PF00069">
    <property type="entry name" value="Pkinase"/>
    <property type="match status" value="1"/>
</dbReference>
<dbReference type="Proteomes" id="UP000085678">
    <property type="component" value="Unplaced"/>
</dbReference>
<evidence type="ECO:0000256" key="1">
    <source>
        <dbReference type="ARBA" id="ARBA00001946"/>
    </source>
</evidence>
<feature type="repeat" description="ANK" evidence="8">
    <location>
        <begin position="611"/>
        <end position="643"/>
    </location>
</feature>
<evidence type="ECO:0000259" key="11">
    <source>
        <dbReference type="PROSITE" id="PS50011"/>
    </source>
</evidence>
<evidence type="ECO:0000256" key="9">
    <source>
        <dbReference type="PROSITE-ProRule" id="PRU10141"/>
    </source>
</evidence>
<evidence type="ECO:0000256" key="6">
    <source>
        <dbReference type="ARBA" id="ARBA00022777"/>
    </source>
</evidence>
<dbReference type="FunFam" id="1.10.510.10:FF:000571">
    <property type="entry name" value="Maternal embryonic leucine zipper kinase"/>
    <property type="match status" value="1"/>
</dbReference>
<dbReference type="STRING" id="7574.A0A1S3HV20"/>
<sequence>MIEFSNEPFENFYEVGDEIGSGQFAVVKKCKHIKSQVEYAAKFIRKRRTAASRRGAKLDDIHKEVELLSEINHETIIKLYDVYESRTEVVLVLELVSGGELFDFIAEKEKLSEEEASAFIKQILHGVRHMHDKNIVHLDLKPENVMLTSKQSQKIKLIDFGLSRKLLPDAEIREMMGTPEFVAPEVINFEPLHLNSDMWSIGVITYILLSGASPFLGDDKQETFRNVTAVDYRFDDDLFASTSDLAKDFIKKLFVKDPRKRLSVHESLRHPWIQPIEKKQREARKKSHINIDNLKAFTARKRWKQSLRVVSLCNRLSRSMLLRRSGDVVNSTKSIPSVGGEEEDNFVLTALFCATEDGNFAGIKRLLSMTSLDINISNRHGETALHRAASGGHVEVVKLLQSNGMNLNVTDQHGDNAVYWAARQGHVEVVKYLKEQGVSVDQQNKSGESALHVAARYGHSHVVQYLCEAGANVDLQDELGETALHSAAWHGFSIICTYLCNAGCQLDVQNKDGEVPIHNAAGRGYLECVKVLLNTGARLDLYDKRGSSALHWACRRHHTAIAMQLVQAGCPLDVVDETGESAIHAAAHEGLFSVVQAMCAYGCDVNIISKNSLTALHSAAKGGYLEIVRCLLLAGADPDVPNKDGVIAEILALAQGHSEIADLLIRMKPVFLEHMIPWDYSDTSQFYFEKFRLDRRVNFINQLVPTRHPLKRIKLKVFGSSGVGKTTLISSLKCGYITGFFRRRITSTSAMLAKSHWHQNHHRSHVNGLQRHRSLPSQLSYEVRHDHYTKGIDVQLANISVAGDLSIWEFSGYEPYYMLYDNFIGDINCVHTVLFSLADPPDIRRAQVAYWLNFIRARIQPLEPIGHCGKQANLAKIVLIATHADRAMCFKNSRGEFVNAEALSLLNEMRQRFWLDFDISESMFVLDANSAMSNDMKAFRHYLADLKMSTIQHLPTTLGFTDAMVAQLPSWRRSSSSFPVLSWQQFVEYARAKVNPLASEEHLKTLIQQLQLMGEVIYLETDSEQDLVILSPKWLCHDVIGGLLSHDRIVHTRPTGCYTVDDFQMMFPEADALDLLQVLQAVEMCVQCENDGDIEYEFPCLNFVETLRGLWESDSTLTSYGGVRLQSEVPMQLKHIFPKVQVQLRRSIQSENQDPDNDLYQWYHGSKFCCGLMEGMITLEDFDAIDIKVRGPSDSGSTLYYFLDDLVSLVEQVFIDACPGLFIERQLLSSAQLQRHSLPVHAYSNTVLLKQQLLGELEVTYNGTKERFFDVLCLHSEEVEASLTLGIDLHVSALSLHTRRHLSSLLDIHDHMGRDWCLLAVNMGMTDALPRLDSSQDESESKTDKVLQKWSKEAGSTIGQLILKLQELGRQDAVDVLLYTAPAYRVSPLEEQSQDGLEGAGTQGYNSTNTVSDLSR</sequence>
<evidence type="ECO:0000256" key="2">
    <source>
        <dbReference type="ARBA" id="ARBA00022527"/>
    </source>
</evidence>
<dbReference type="InterPro" id="IPR000719">
    <property type="entry name" value="Prot_kinase_dom"/>
</dbReference>
<dbReference type="GO" id="GO:0045087">
    <property type="term" value="P:innate immune response"/>
    <property type="evidence" value="ECO:0007669"/>
    <property type="project" value="UniProtKB-ARBA"/>
</dbReference>
<evidence type="ECO:0000313" key="15">
    <source>
        <dbReference type="RefSeq" id="XP_013389887.1"/>
    </source>
</evidence>
<dbReference type="PRINTS" id="PR01415">
    <property type="entry name" value="ANKYRIN"/>
</dbReference>
<dbReference type="GO" id="GO:0005524">
    <property type="term" value="F:ATP binding"/>
    <property type="evidence" value="ECO:0007669"/>
    <property type="project" value="UniProtKB-UniRule"/>
</dbReference>
<dbReference type="GeneID" id="106158445"/>
<keyword evidence="7 9" id="KW-0067">ATP-binding</keyword>
<dbReference type="GO" id="GO:0005525">
    <property type="term" value="F:GTP binding"/>
    <property type="evidence" value="ECO:0007669"/>
    <property type="project" value="UniProtKB-KW"/>
</dbReference>
<accession>A0A1S3HV20</accession>
<dbReference type="GO" id="GO:0035556">
    <property type="term" value="P:intracellular signal transduction"/>
    <property type="evidence" value="ECO:0007669"/>
    <property type="project" value="TreeGrafter"/>
</dbReference>
<feature type="domain" description="Death" evidence="12">
    <location>
        <begin position="1301"/>
        <end position="1381"/>
    </location>
</feature>
<name>A0A1S3HV20_LINAN</name>
<dbReference type="SUPFAM" id="SSF47986">
    <property type="entry name" value="DEATH domain"/>
    <property type="match status" value="1"/>
</dbReference>
<keyword evidence="2" id="KW-0723">Serine/threonine-protein kinase</keyword>
<keyword evidence="4" id="KW-0677">Repeat</keyword>
<dbReference type="RefSeq" id="XP_013389887.1">
    <property type="nucleotide sequence ID" value="XM_013534433.1"/>
</dbReference>
<dbReference type="SUPFAM" id="SSF48403">
    <property type="entry name" value="Ankyrin repeat"/>
    <property type="match status" value="1"/>
</dbReference>
<reference evidence="15" key="1">
    <citation type="submission" date="2025-08" db="UniProtKB">
        <authorList>
            <consortium name="RefSeq"/>
        </authorList>
    </citation>
    <scope>IDENTIFICATION</scope>
    <source>
        <tissue evidence="15">Gonads</tissue>
    </source>
</reference>
<evidence type="ECO:0000256" key="5">
    <source>
        <dbReference type="ARBA" id="ARBA00022741"/>
    </source>
</evidence>
<evidence type="ECO:0000259" key="13">
    <source>
        <dbReference type="PROSITE" id="PS51424"/>
    </source>
</evidence>
<evidence type="ECO:0000256" key="4">
    <source>
        <dbReference type="ARBA" id="ARBA00022737"/>
    </source>
</evidence>
<dbReference type="PROSITE" id="PS50297">
    <property type="entry name" value="ANK_REP_REGION"/>
    <property type="match status" value="7"/>
</dbReference>
<feature type="repeat" description="ANK" evidence="8">
    <location>
        <begin position="380"/>
        <end position="412"/>
    </location>
</feature>
<dbReference type="InterPro" id="IPR011029">
    <property type="entry name" value="DEATH-like_dom_sf"/>
</dbReference>
<feature type="repeat" description="ANK" evidence="8">
    <location>
        <begin position="578"/>
        <end position="610"/>
    </location>
</feature>
<dbReference type="SUPFAM" id="SSF52540">
    <property type="entry name" value="P-loop containing nucleoside triphosphate hydrolases"/>
    <property type="match status" value="1"/>
</dbReference>
<dbReference type="SUPFAM" id="SSF56112">
    <property type="entry name" value="Protein kinase-like (PK-like)"/>
    <property type="match status" value="1"/>
</dbReference>
<keyword evidence="6 15" id="KW-0418">Kinase</keyword>
<dbReference type="GO" id="GO:0043065">
    <property type="term" value="P:positive regulation of apoptotic process"/>
    <property type="evidence" value="ECO:0007669"/>
    <property type="project" value="TreeGrafter"/>
</dbReference>
<feature type="domain" description="Protein kinase" evidence="11">
    <location>
        <begin position="13"/>
        <end position="273"/>
    </location>
</feature>
<feature type="compositionally biased region" description="Polar residues" evidence="10">
    <location>
        <begin position="1403"/>
        <end position="1416"/>
    </location>
</feature>
<organism evidence="14 15">
    <name type="scientific">Lingula anatina</name>
    <name type="common">Brachiopod</name>
    <name type="synonym">Lingula unguis</name>
    <dbReference type="NCBI Taxonomy" id="7574"/>
    <lineage>
        <taxon>Eukaryota</taxon>
        <taxon>Metazoa</taxon>
        <taxon>Spiralia</taxon>
        <taxon>Lophotrochozoa</taxon>
        <taxon>Brachiopoda</taxon>
        <taxon>Linguliformea</taxon>
        <taxon>Lingulata</taxon>
        <taxon>Lingulida</taxon>
        <taxon>Linguloidea</taxon>
        <taxon>Lingulidae</taxon>
        <taxon>Lingula</taxon>
    </lineage>
</organism>
<keyword evidence="3" id="KW-0808">Transferase</keyword>
<dbReference type="Gene3D" id="1.10.533.10">
    <property type="entry name" value="Death Domain, Fas"/>
    <property type="match status" value="1"/>
</dbReference>
<dbReference type="InterPro" id="IPR036770">
    <property type="entry name" value="Ankyrin_rpt-contain_sf"/>
</dbReference>
<dbReference type="InterPro" id="IPR017441">
    <property type="entry name" value="Protein_kinase_ATP_BS"/>
</dbReference>
<keyword evidence="14" id="KW-1185">Reference proteome</keyword>
<evidence type="ECO:0000256" key="3">
    <source>
        <dbReference type="ARBA" id="ARBA00022679"/>
    </source>
</evidence>
<dbReference type="SMART" id="SM00005">
    <property type="entry name" value="DEATH"/>
    <property type="match status" value="1"/>
</dbReference>
<dbReference type="InterPro" id="IPR008271">
    <property type="entry name" value="Ser/Thr_kinase_AS"/>
</dbReference>
<dbReference type="PROSITE" id="PS50017">
    <property type="entry name" value="DEATH_DOMAIN"/>
    <property type="match status" value="1"/>
</dbReference>
<dbReference type="Pfam" id="PF00023">
    <property type="entry name" value="Ank"/>
    <property type="match status" value="1"/>
</dbReference>
<feature type="repeat" description="ANK" evidence="8">
    <location>
        <begin position="479"/>
        <end position="511"/>
    </location>
</feature>
<dbReference type="CDD" id="cd08782">
    <property type="entry name" value="Death_DAPK1"/>
    <property type="match status" value="1"/>
</dbReference>
<keyword evidence="8" id="KW-0040">ANK repeat</keyword>
<gene>
    <name evidence="15" type="primary">LOC106158445</name>
</gene>
<dbReference type="InterPro" id="IPR002110">
    <property type="entry name" value="Ankyrin_rpt"/>
</dbReference>
<evidence type="ECO:0000256" key="7">
    <source>
        <dbReference type="ARBA" id="ARBA00022840"/>
    </source>
</evidence>
<dbReference type="PANTHER" id="PTHR24342:SF14">
    <property type="entry name" value="DEATH-ASSOCIATED PROTEIN KINASE DAPK-1"/>
    <property type="match status" value="1"/>
</dbReference>
<protein>
    <submittedName>
        <fullName evidence="15">Death-associated protein kinase 1 isoform X1</fullName>
    </submittedName>
</protein>
<feature type="repeat" description="ANK" evidence="8">
    <location>
        <begin position="512"/>
        <end position="544"/>
    </location>
</feature>
<dbReference type="Pfam" id="PF12796">
    <property type="entry name" value="Ank_2"/>
    <property type="match status" value="3"/>
</dbReference>
<dbReference type="InterPro" id="IPR027417">
    <property type="entry name" value="P-loop_NTPase"/>
</dbReference>
<dbReference type="KEGG" id="lak:106158445"/>
<dbReference type="InterPro" id="IPR020859">
    <property type="entry name" value="ROC"/>
</dbReference>
<dbReference type="PANTHER" id="PTHR24342">
    <property type="entry name" value="SERINE/THREONINE-PROTEIN KINASE 17"/>
    <property type="match status" value="1"/>
</dbReference>
<dbReference type="PROSITE" id="PS50011">
    <property type="entry name" value="PROTEIN_KINASE_DOM"/>
    <property type="match status" value="1"/>
</dbReference>
<feature type="binding site" evidence="9">
    <location>
        <position position="46"/>
    </location>
    <ligand>
        <name>ATP</name>
        <dbReference type="ChEBI" id="CHEBI:30616"/>
    </ligand>
</feature>
<dbReference type="InterPro" id="IPR011009">
    <property type="entry name" value="Kinase-like_dom_sf"/>
</dbReference>
<proteinExistence type="predicted"/>
<dbReference type="OrthoDB" id="504170at2759"/>
<dbReference type="SMART" id="SM00248">
    <property type="entry name" value="ANK"/>
    <property type="match status" value="11"/>
</dbReference>
<dbReference type="SMART" id="SM00220">
    <property type="entry name" value="S_TKc"/>
    <property type="match status" value="1"/>
</dbReference>